<reference evidence="2 3" key="1">
    <citation type="submission" date="2016-11" db="EMBL/GenBank/DDBJ databases">
        <authorList>
            <person name="Jaros S."/>
            <person name="Januszkiewicz K."/>
            <person name="Wedrychowicz H."/>
        </authorList>
    </citation>
    <scope>NUCLEOTIDE SEQUENCE [LARGE SCALE GENOMIC DNA]</scope>
    <source>
        <strain evidence="2 3">DSM 15930</strain>
    </source>
</reference>
<feature type="compositionally biased region" description="Basic and acidic residues" evidence="1">
    <location>
        <begin position="58"/>
        <end position="85"/>
    </location>
</feature>
<dbReference type="PROSITE" id="PS51257">
    <property type="entry name" value="PROKAR_LIPOPROTEIN"/>
    <property type="match status" value="1"/>
</dbReference>
<dbReference type="InterPro" id="IPR032315">
    <property type="entry name" value="DUF4846"/>
</dbReference>
<evidence type="ECO:0000313" key="2">
    <source>
        <dbReference type="EMBL" id="SHM12148.1"/>
    </source>
</evidence>
<dbReference type="EMBL" id="FRCP01000006">
    <property type="protein sequence ID" value="SHM12148.1"/>
    <property type="molecule type" value="Genomic_DNA"/>
</dbReference>
<proteinExistence type="predicted"/>
<sequence>MLSIERGVGMIDRGKAISTLLIIVLIVISISGCTKEKNTSSDKLNVNEEQIITDANEEGVKEENQQKNEELDYDETTTKDVDKQESTNSQGEDSLDDDHMGQEASFINSSGNTVETRIRTPEGYSRIEVTDNSFGDYLRNFDLKEDGSPVLLYDGREKGNQSAHIAVLDMRLSNKDLQQCADSVIRMYAEYYYANKQYDKINFHFVSGFLCEYEKWQKGYRVKVEGNTVSWQKTKGYDDSYEAFEKYLDTVFSYASTLSLDKESSKIDITDLQIGDIFLKGGSPGHVVMVVDICENELGDKAFLLAQGFMPAQEFHVLNNPSSESDPWYYVNEVKYPFRTSEYSFDEGSLKKLEY</sequence>
<protein>
    <submittedName>
        <fullName evidence="2">Uncharacterized protein</fullName>
    </submittedName>
</protein>
<dbReference type="STRING" id="1120996.SAMN02746066_00878"/>
<organism evidence="2 3">
    <name type="scientific">Anaerosporobacter mobilis DSM 15930</name>
    <dbReference type="NCBI Taxonomy" id="1120996"/>
    <lineage>
        <taxon>Bacteria</taxon>
        <taxon>Bacillati</taxon>
        <taxon>Bacillota</taxon>
        <taxon>Clostridia</taxon>
        <taxon>Lachnospirales</taxon>
        <taxon>Lachnospiraceae</taxon>
        <taxon>Anaerosporobacter</taxon>
    </lineage>
</organism>
<feature type="region of interest" description="Disordered" evidence="1">
    <location>
        <begin position="48"/>
        <end position="119"/>
    </location>
</feature>
<dbReference type="Pfam" id="PF16138">
    <property type="entry name" value="DUF4846"/>
    <property type="match status" value="1"/>
</dbReference>
<feature type="compositionally biased region" description="Polar residues" evidence="1">
    <location>
        <begin position="105"/>
        <end position="115"/>
    </location>
</feature>
<keyword evidence="3" id="KW-1185">Reference proteome</keyword>
<evidence type="ECO:0000313" key="3">
    <source>
        <dbReference type="Proteomes" id="UP000184038"/>
    </source>
</evidence>
<dbReference type="AlphaFoldDB" id="A0A1M7G7S5"/>
<name>A0A1M7G7S5_9FIRM</name>
<dbReference type="Proteomes" id="UP000184038">
    <property type="component" value="Unassembled WGS sequence"/>
</dbReference>
<accession>A0A1M7G7S5</accession>
<evidence type="ECO:0000256" key="1">
    <source>
        <dbReference type="SAM" id="MobiDB-lite"/>
    </source>
</evidence>
<gene>
    <name evidence="2" type="ORF">SAMN02746066_00878</name>
</gene>